<evidence type="ECO:0000313" key="3">
    <source>
        <dbReference type="EMBL" id="MBB5323431.1"/>
    </source>
</evidence>
<dbReference type="RefSeq" id="WP_183251146.1">
    <property type="nucleotide sequence ID" value="NZ_JACHEP010000001.1"/>
</dbReference>
<dbReference type="GO" id="GO:0035438">
    <property type="term" value="F:cyclic-di-GMP binding"/>
    <property type="evidence" value="ECO:0007669"/>
    <property type="project" value="InterPro"/>
</dbReference>
<dbReference type="InterPro" id="IPR009926">
    <property type="entry name" value="T3SS_YcgR_PilZN"/>
</dbReference>
<gene>
    <name evidence="3" type="ORF">HNQ34_000508</name>
</gene>
<evidence type="ECO:0000259" key="2">
    <source>
        <dbReference type="Pfam" id="PF12945"/>
    </source>
</evidence>
<evidence type="ECO:0000259" key="1">
    <source>
        <dbReference type="Pfam" id="PF07238"/>
    </source>
</evidence>
<dbReference type="SUPFAM" id="SSF141371">
    <property type="entry name" value="PilZ domain-like"/>
    <property type="match status" value="1"/>
</dbReference>
<reference evidence="3 4" key="1">
    <citation type="submission" date="2020-08" db="EMBL/GenBank/DDBJ databases">
        <title>Genomic Encyclopedia of Type Strains, Phase IV (KMG-IV): sequencing the most valuable type-strain genomes for metagenomic binning, comparative biology and taxonomic classification.</title>
        <authorList>
            <person name="Goeker M."/>
        </authorList>
    </citation>
    <scope>NUCLEOTIDE SEQUENCE [LARGE SCALE GENOMIC DNA]</scope>
    <source>
        <strain evidence="3 4">DSM 16325</strain>
    </source>
</reference>
<dbReference type="Pfam" id="PF12945">
    <property type="entry name" value="PilZNR"/>
    <property type="match status" value="1"/>
</dbReference>
<keyword evidence="4" id="KW-1185">Reference proteome</keyword>
<sequence>MIKIGDTLILESRNEKEVHEYKSKVVEIFPDLIHIDYPVNKKTGKTVYLINGMQFKASFVGKDECLYLFDTEVKGKVRDPIPMIVLSYPGDDQLVRIQRRQYVRVEANVDIAIHPLHGEFLPFATMTTDISAGGAAIVLPERAATILPGTVVEAWLVLHMKSGDYHYIKVPAKIVRIFQAEGSHVYKASLQFLTMEPKERVLLIRYSFERQLEMRKKEEGIQE</sequence>
<dbReference type="Gene3D" id="2.40.10.220">
    <property type="entry name" value="predicted glycosyltransferase like domains"/>
    <property type="match status" value="1"/>
</dbReference>
<dbReference type="Pfam" id="PF07238">
    <property type="entry name" value="PilZ"/>
    <property type="match status" value="1"/>
</dbReference>
<organism evidence="3 4">
    <name type="scientific">Anoxybacteroides tepidamans</name>
    <dbReference type="NCBI Taxonomy" id="265948"/>
    <lineage>
        <taxon>Bacteria</taxon>
        <taxon>Bacillati</taxon>
        <taxon>Bacillota</taxon>
        <taxon>Bacilli</taxon>
        <taxon>Bacillales</taxon>
        <taxon>Anoxybacillaceae</taxon>
        <taxon>Anoxybacteroides</taxon>
    </lineage>
</organism>
<name>A0A7W8IP40_9BACL</name>
<keyword evidence="3" id="KW-0969">Cilium</keyword>
<dbReference type="AlphaFoldDB" id="A0A7W8IP40"/>
<feature type="domain" description="PilZ" evidence="1">
    <location>
        <begin position="98"/>
        <end position="208"/>
    </location>
</feature>
<dbReference type="InterPro" id="IPR009875">
    <property type="entry name" value="PilZ_domain"/>
</dbReference>
<keyword evidence="3" id="KW-0966">Cell projection</keyword>
<feature type="domain" description="Type III secretion system flagellar brake protein YcgR PilZN" evidence="2">
    <location>
        <begin position="3"/>
        <end position="89"/>
    </location>
</feature>
<dbReference type="EMBL" id="JACHEP010000001">
    <property type="protein sequence ID" value="MBB5323431.1"/>
    <property type="molecule type" value="Genomic_DNA"/>
</dbReference>
<proteinExistence type="predicted"/>
<evidence type="ECO:0000313" key="4">
    <source>
        <dbReference type="Proteomes" id="UP000520011"/>
    </source>
</evidence>
<protein>
    <submittedName>
        <fullName evidence="3">C-di-GMP-binding flagellar brake protein YcgR</fullName>
    </submittedName>
</protein>
<keyword evidence="3" id="KW-0282">Flagellum</keyword>
<accession>A0A7W8IP40</accession>
<comment type="caution">
    <text evidence="3">The sequence shown here is derived from an EMBL/GenBank/DDBJ whole genome shotgun (WGS) entry which is preliminary data.</text>
</comment>
<dbReference type="Proteomes" id="UP000520011">
    <property type="component" value="Unassembled WGS sequence"/>
</dbReference>